<dbReference type="InterPro" id="IPR000878">
    <property type="entry name" value="4pyrrol_Mease"/>
</dbReference>
<protein>
    <recommendedName>
        <fullName evidence="10">Porphobilinogen deaminase</fullName>
        <shortName evidence="10">PBG</shortName>
        <ecNumber evidence="10">2.5.1.61</ecNumber>
    </recommendedName>
    <alternativeName>
        <fullName evidence="10">Hydroxymethylbilane synthase</fullName>
        <shortName evidence="10">HMBS</shortName>
    </alternativeName>
    <alternativeName>
        <fullName evidence="10">Pre-uroporphyrinogen synthase</fullName>
    </alternativeName>
</protein>
<comment type="similarity">
    <text evidence="3 10">Belongs to the HMBS family.</text>
</comment>
<dbReference type="AlphaFoldDB" id="A0A6N3AZE5"/>
<dbReference type="GO" id="GO:0019354">
    <property type="term" value="P:siroheme biosynthetic process"/>
    <property type="evidence" value="ECO:0007669"/>
    <property type="project" value="InterPro"/>
</dbReference>
<evidence type="ECO:0000256" key="1">
    <source>
        <dbReference type="ARBA" id="ARBA00002869"/>
    </source>
</evidence>
<evidence type="ECO:0000256" key="8">
    <source>
        <dbReference type="ARBA" id="ARBA00023244"/>
    </source>
</evidence>
<evidence type="ECO:0000313" key="16">
    <source>
        <dbReference type="EMBL" id="VYT97985.1"/>
    </source>
</evidence>
<feature type="modified residue" description="S-(dipyrrolylmethanemethyl)cysteine" evidence="10">
    <location>
        <position position="237"/>
    </location>
</feature>
<dbReference type="PANTHER" id="PTHR11557:SF0">
    <property type="entry name" value="PORPHOBILINOGEN DEAMINASE"/>
    <property type="match status" value="1"/>
</dbReference>
<comment type="function">
    <text evidence="1 10">Tetrapolymerization of the monopyrrole PBG into the hydroxymethylbilane pre-uroporphyrinogen in several discrete steps.</text>
</comment>
<gene>
    <name evidence="16" type="primary">cysG</name>
    <name evidence="10" type="synonym">hemC</name>
    <name evidence="16" type="ORF">RGLFYP19_01116</name>
</gene>
<feature type="domain" description="Tetrapyrrole biosynthesis uroporphyrinogen III synthase" evidence="14">
    <location>
        <begin position="563"/>
        <end position="794"/>
    </location>
</feature>
<organism evidence="16">
    <name type="scientific">Mediterraneibacter gnavus</name>
    <name type="common">Ruminococcus gnavus</name>
    <dbReference type="NCBI Taxonomy" id="33038"/>
    <lineage>
        <taxon>Bacteria</taxon>
        <taxon>Bacillati</taxon>
        <taxon>Bacillota</taxon>
        <taxon>Clostridia</taxon>
        <taxon>Lachnospirales</taxon>
        <taxon>Lachnospiraceae</taxon>
        <taxon>Mediterraneibacter</taxon>
    </lineage>
</organism>
<evidence type="ECO:0000259" key="15">
    <source>
        <dbReference type="Pfam" id="PF03900"/>
    </source>
</evidence>
<feature type="domain" description="Tetrapyrrole methylase" evidence="12">
    <location>
        <begin position="301"/>
        <end position="511"/>
    </location>
</feature>
<comment type="catalytic activity">
    <reaction evidence="9 10">
        <text>4 porphobilinogen + H2O = hydroxymethylbilane + 4 NH4(+)</text>
        <dbReference type="Rhea" id="RHEA:13185"/>
        <dbReference type="ChEBI" id="CHEBI:15377"/>
        <dbReference type="ChEBI" id="CHEBI:28938"/>
        <dbReference type="ChEBI" id="CHEBI:57845"/>
        <dbReference type="ChEBI" id="CHEBI:58126"/>
        <dbReference type="EC" id="2.5.1.61"/>
    </reaction>
</comment>
<dbReference type="CDD" id="cd13647">
    <property type="entry name" value="PBP2_PBGD_2"/>
    <property type="match status" value="1"/>
</dbReference>
<dbReference type="PROSITE" id="PS00533">
    <property type="entry name" value="PORPHOBILINOGEN_DEAM"/>
    <property type="match status" value="1"/>
</dbReference>
<dbReference type="SUPFAM" id="SSF54782">
    <property type="entry name" value="Porphobilinogen deaminase (hydroxymethylbilane synthase), C-terminal domain"/>
    <property type="match status" value="1"/>
</dbReference>
<evidence type="ECO:0000256" key="7">
    <source>
        <dbReference type="ARBA" id="ARBA00022691"/>
    </source>
</evidence>
<comment type="similarity">
    <text evidence="11">Belongs to the precorrin methyltransferase family.</text>
</comment>
<dbReference type="InterPro" id="IPR036108">
    <property type="entry name" value="4pyrrol_syn_uPrphyn_synt_sf"/>
</dbReference>
<evidence type="ECO:0000259" key="13">
    <source>
        <dbReference type="Pfam" id="PF01379"/>
    </source>
</evidence>
<dbReference type="InterPro" id="IPR003754">
    <property type="entry name" value="4pyrrol_synth_uPrphyn_synth"/>
</dbReference>
<dbReference type="Pfam" id="PF00590">
    <property type="entry name" value="TP_methylase"/>
    <property type="match status" value="1"/>
</dbReference>
<dbReference type="SUPFAM" id="SSF69618">
    <property type="entry name" value="HemD-like"/>
    <property type="match status" value="1"/>
</dbReference>
<dbReference type="InterPro" id="IPR022419">
    <property type="entry name" value="Porphobilin_deaminase_cofac_BS"/>
</dbReference>
<dbReference type="InterPro" id="IPR003043">
    <property type="entry name" value="Uropor_MeTrfase_CS"/>
</dbReference>
<evidence type="ECO:0000256" key="2">
    <source>
        <dbReference type="ARBA" id="ARBA00004735"/>
    </source>
</evidence>
<dbReference type="EMBL" id="CACRUK010000015">
    <property type="protein sequence ID" value="VYT97985.1"/>
    <property type="molecule type" value="Genomic_DNA"/>
</dbReference>
<evidence type="ECO:0000256" key="11">
    <source>
        <dbReference type="RuleBase" id="RU003960"/>
    </source>
</evidence>
<keyword evidence="8 10" id="KW-0627">Porphyrin biosynthesis</keyword>
<dbReference type="InterPro" id="IPR014777">
    <property type="entry name" value="4pyrrole_Mease_sub1"/>
</dbReference>
<dbReference type="NCBIfam" id="TIGR01469">
    <property type="entry name" value="cobA_cysG_Cterm"/>
    <property type="match status" value="1"/>
</dbReference>
<dbReference type="InterPro" id="IPR000860">
    <property type="entry name" value="HemC"/>
</dbReference>
<dbReference type="NCBIfam" id="TIGR00212">
    <property type="entry name" value="hemC"/>
    <property type="match status" value="1"/>
</dbReference>
<dbReference type="GO" id="GO:0005737">
    <property type="term" value="C:cytoplasm"/>
    <property type="evidence" value="ECO:0007669"/>
    <property type="project" value="UniProtKB-UniRule"/>
</dbReference>
<dbReference type="HAMAP" id="MF_00260">
    <property type="entry name" value="Porphobil_deam"/>
    <property type="match status" value="1"/>
</dbReference>
<dbReference type="FunFam" id="3.40.1010.10:FF:000001">
    <property type="entry name" value="Siroheme synthase"/>
    <property type="match status" value="1"/>
</dbReference>
<keyword evidence="6 10" id="KW-0808">Transferase</keyword>
<dbReference type="Pfam" id="PF02602">
    <property type="entry name" value="HEM4"/>
    <property type="match status" value="1"/>
</dbReference>
<sequence>MKKVIRIGSRESRLAVTQTGLIKEQIEAHFPDIRVEIVTMKTTGDRILDRSLEQIGGKGLFVKELDQALRDGRIDLSVHSLKDMPMDIPEDLPILAYSKREDPRDVLIYPKGQKDLILGGVIGTSSKRRRLQLERLYPDCTFQGIRGNVQTRLRKLEEEGFCATVLAAAGLKRLGMESCIGRYFSCEEVIPAAGQGILAVQARAGEYQELAKLLNDPQSEAAAKAERAFVKALDGGCTSPVAAYAEIRESQCQLTGLYWRESDESWFVEKISGRVGEASTLGEKLADEMEKKYGKESPSGKVWLAGAGPGDASLLTLKVKKCMDEADVIIYDALISAEILSLIPDGKEWIYVGKRSGHHCVRQEEINQILLGEAKAGKKVLRLKGGDPFVFGRGAEEAECLEAEGIPFEVIPGVTSALAVPAYAGIPVTHRDYASSFHVITGHAKQGKKMELPYEALAKLNGTLIFLMGITAMGEICQGLIQAGMDENTPAAVLEKGTTSKQRRLVSTLCTLEKDAKAFQVQTPAIILVGKVCTLAEKFDWVSDLPLWGTQILTTRPRQNSSRLSVKLRELGAQVIEMPSITTRSIWPNDSLGTTLESIRHKEGEQWLVFTSPIGVQTFWKQMQMLKMDVRKVFLPQVKVAAIGSGTARELEQFGVFADVVPETFCASALGEAIAKAASPESRIVLLRAKQGSEELIPPLKSAGLMVEDVPIYETVCELQGILKETIEKMQAQGEIDLVTFTSASTVRGFVQALPEVDTAKIQAVCIGEQTAAEAKKYGMQVQISKEASVASMVSKILELAEN</sequence>
<dbReference type="GO" id="GO:0032259">
    <property type="term" value="P:methylation"/>
    <property type="evidence" value="ECO:0007669"/>
    <property type="project" value="UniProtKB-KW"/>
</dbReference>
<dbReference type="Gene3D" id="3.40.190.10">
    <property type="entry name" value="Periplasmic binding protein-like II"/>
    <property type="match status" value="2"/>
</dbReference>
<comment type="subunit">
    <text evidence="4 10">Monomer.</text>
</comment>
<dbReference type="Pfam" id="PF03900">
    <property type="entry name" value="Porphobil_deamC"/>
    <property type="match status" value="1"/>
</dbReference>
<comment type="miscellaneous">
    <text evidence="10">The porphobilinogen subunits are added to the dipyrromethane group.</text>
</comment>
<comment type="cofactor">
    <cofactor evidence="10">
        <name>dipyrromethane</name>
        <dbReference type="ChEBI" id="CHEBI:60342"/>
    </cofactor>
    <text evidence="10">Binds 1 dipyrromethane group covalently.</text>
</comment>
<proteinExistence type="inferred from homology"/>
<dbReference type="EC" id="2.5.1.61" evidence="10"/>
<keyword evidence="7" id="KW-0949">S-adenosyl-L-methionine</keyword>
<reference evidence="16" key="1">
    <citation type="submission" date="2019-11" db="EMBL/GenBank/DDBJ databases">
        <authorList>
            <person name="Feng L."/>
        </authorList>
    </citation>
    <scope>NUCLEOTIDE SEQUENCE</scope>
    <source>
        <strain evidence="16">RgnavusLFYP19</strain>
    </source>
</reference>
<dbReference type="Gene3D" id="3.30.160.40">
    <property type="entry name" value="Porphobilinogen deaminase, C-terminal domain"/>
    <property type="match status" value="1"/>
</dbReference>
<dbReference type="InterPro" id="IPR006366">
    <property type="entry name" value="CobA/CysG_C"/>
</dbReference>
<evidence type="ECO:0000256" key="6">
    <source>
        <dbReference type="ARBA" id="ARBA00022679"/>
    </source>
</evidence>
<dbReference type="FunFam" id="3.40.190.10:FF:000004">
    <property type="entry name" value="Porphobilinogen deaminase"/>
    <property type="match status" value="1"/>
</dbReference>
<comment type="pathway">
    <text evidence="2">Porphyrin-containing compound metabolism; protoporphyrin-IX biosynthesis; coproporphyrinogen-III from 5-aminolevulinate: step 2/4.</text>
</comment>
<dbReference type="CDD" id="cd11642">
    <property type="entry name" value="SUMT"/>
    <property type="match status" value="1"/>
</dbReference>
<evidence type="ECO:0000256" key="9">
    <source>
        <dbReference type="ARBA" id="ARBA00048169"/>
    </source>
</evidence>
<dbReference type="RefSeq" id="WP_156729095.1">
    <property type="nucleotide sequence ID" value="NZ_CACRUK010000015.1"/>
</dbReference>
<dbReference type="GO" id="GO:0004851">
    <property type="term" value="F:uroporphyrin-III C-methyltransferase activity"/>
    <property type="evidence" value="ECO:0007669"/>
    <property type="project" value="UniProtKB-ARBA"/>
</dbReference>
<dbReference type="InterPro" id="IPR035996">
    <property type="entry name" value="4pyrrol_Methylase_sf"/>
</dbReference>
<accession>A0A6N3AZE5</accession>
<dbReference type="Gene3D" id="3.30.950.10">
    <property type="entry name" value="Methyltransferase, Cobalt-precorrin-4 Transmethylase, Domain 2"/>
    <property type="match status" value="1"/>
</dbReference>
<evidence type="ECO:0000256" key="3">
    <source>
        <dbReference type="ARBA" id="ARBA00005638"/>
    </source>
</evidence>
<dbReference type="PROSITE" id="PS00840">
    <property type="entry name" value="SUMT_2"/>
    <property type="match status" value="1"/>
</dbReference>
<feature type="domain" description="Porphobilinogen deaminase C-terminal" evidence="15">
    <location>
        <begin position="223"/>
        <end position="290"/>
    </location>
</feature>
<keyword evidence="5 11" id="KW-0489">Methyltransferase</keyword>
<dbReference type="CDD" id="cd06578">
    <property type="entry name" value="HemD"/>
    <property type="match status" value="1"/>
</dbReference>
<evidence type="ECO:0000256" key="4">
    <source>
        <dbReference type="ARBA" id="ARBA00011245"/>
    </source>
</evidence>
<evidence type="ECO:0000256" key="5">
    <source>
        <dbReference type="ARBA" id="ARBA00022603"/>
    </source>
</evidence>
<name>A0A6N3AZE5_MEDGN</name>
<dbReference type="GO" id="GO:0006782">
    <property type="term" value="P:protoporphyrinogen IX biosynthetic process"/>
    <property type="evidence" value="ECO:0007669"/>
    <property type="project" value="UniProtKB-UniRule"/>
</dbReference>
<dbReference type="GO" id="GO:0004418">
    <property type="term" value="F:hydroxymethylbilane synthase activity"/>
    <property type="evidence" value="ECO:0007669"/>
    <property type="project" value="UniProtKB-UniRule"/>
</dbReference>
<dbReference type="PANTHER" id="PTHR11557">
    <property type="entry name" value="PORPHOBILINOGEN DEAMINASE"/>
    <property type="match status" value="1"/>
</dbReference>
<dbReference type="InterPro" id="IPR022417">
    <property type="entry name" value="Porphobilin_deaminase_N"/>
</dbReference>
<evidence type="ECO:0000259" key="12">
    <source>
        <dbReference type="Pfam" id="PF00590"/>
    </source>
</evidence>
<dbReference type="GO" id="GO:0004852">
    <property type="term" value="F:uroporphyrinogen-III synthase activity"/>
    <property type="evidence" value="ECO:0007669"/>
    <property type="project" value="InterPro"/>
</dbReference>
<dbReference type="SUPFAM" id="SSF53790">
    <property type="entry name" value="Tetrapyrrole methylase"/>
    <property type="match status" value="1"/>
</dbReference>
<dbReference type="Gene3D" id="3.40.50.10090">
    <property type="match status" value="2"/>
</dbReference>
<dbReference type="NCBIfam" id="NF004790">
    <property type="entry name" value="PRK06136.1"/>
    <property type="match status" value="1"/>
</dbReference>
<feature type="domain" description="Porphobilinogen deaminase N-terminal" evidence="13">
    <location>
        <begin position="5"/>
        <end position="206"/>
    </location>
</feature>
<dbReference type="FunFam" id="3.30.950.10:FF:000001">
    <property type="entry name" value="Siroheme synthase"/>
    <property type="match status" value="1"/>
</dbReference>
<dbReference type="Pfam" id="PF01379">
    <property type="entry name" value="Porphobil_deam"/>
    <property type="match status" value="1"/>
</dbReference>
<dbReference type="FunFam" id="3.40.190.10:FF:000005">
    <property type="entry name" value="Porphobilinogen deaminase"/>
    <property type="match status" value="1"/>
</dbReference>
<dbReference type="InterPro" id="IPR036803">
    <property type="entry name" value="Porphobilinogen_deaminase_C_sf"/>
</dbReference>
<dbReference type="SUPFAM" id="SSF53850">
    <property type="entry name" value="Periplasmic binding protein-like II"/>
    <property type="match status" value="1"/>
</dbReference>
<dbReference type="InterPro" id="IPR022418">
    <property type="entry name" value="Porphobilinogen_deaminase_C"/>
</dbReference>
<dbReference type="PRINTS" id="PR00151">
    <property type="entry name" value="PORPHBDMNASE"/>
</dbReference>
<evidence type="ECO:0000259" key="14">
    <source>
        <dbReference type="Pfam" id="PF02602"/>
    </source>
</evidence>
<dbReference type="InterPro" id="IPR014776">
    <property type="entry name" value="4pyrrole_Mease_sub2"/>
</dbReference>
<dbReference type="Gene3D" id="3.40.1010.10">
    <property type="entry name" value="Cobalt-precorrin-4 Transmethylase, Domain 1"/>
    <property type="match status" value="1"/>
</dbReference>
<evidence type="ECO:0000256" key="10">
    <source>
        <dbReference type="HAMAP-Rule" id="MF_00260"/>
    </source>
</evidence>